<sequence>MPEIDVGETHVTCSTEDVSEGSPTVVDIDGTDVAIFYVNGDYQAIKNTCPHQGGPLADGKVENECVYCPWHGWEFDLESGEHAQGAATAETYDVHVEDNNIYVL</sequence>
<dbReference type="InterPro" id="IPR017941">
    <property type="entry name" value="Rieske_2Fe-2S"/>
</dbReference>
<evidence type="ECO:0000256" key="1">
    <source>
        <dbReference type="ARBA" id="ARBA00022714"/>
    </source>
</evidence>
<dbReference type="GO" id="GO:0046872">
    <property type="term" value="F:metal ion binding"/>
    <property type="evidence" value="ECO:0007669"/>
    <property type="project" value="UniProtKB-KW"/>
</dbReference>
<organism evidence="7 8">
    <name type="scientific">Natrinema soli</name>
    <dbReference type="NCBI Taxonomy" id="1930624"/>
    <lineage>
        <taxon>Archaea</taxon>
        <taxon>Methanobacteriati</taxon>
        <taxon>Methanobacteriota</taxon>
        <taxon>Stenosarchaea group</taxon>
        <taxon>Halobacteria</taxon>
        <taxon>Halobacteriales</taxon>
        <taxon>Natrialbaceae</taxon>
        <taxon>Natrinema</taxon>
    </lineage>
</organism>
<dbReference type="GO" id="GO:0051537">
    <property type="term" value="F:2 iron, 2 sulfur cluster binding"/>
    <property type="evidence" value="ECO:0007669"/>
    <property type="project" value="UniProtKB-KW"/>
</dbReference>
<evidence type="ECO:0000256" key="5">
    <source>
        <dbReference type="SAM" id="MobiDB-lite"/>
    </source>
</evidence>
<dbReference type="InterPro" id="IPR036922">
    <property type="entry name" value="Rieske_2Fe-2S_sf"/>
</dbReference>
<gene>
    <name evidence="7" type="ORF">ACFQE6_04710</name>
</gene>
<protein>
    <submittedName>
        <fullName evidence="7">Rieske (2Fe-2S) protein</fullName>
    </submittedName>
</protein>
<dbReference type="Gene3D" id="2.102.10.10">
    <property type="entry name" value="Rieske [2Fe-2S] iron-sulphur domain"/>
    <property type="match status" value="1"/>
</dbReference>
<dbReference type="PANTHER" id="PTHR21496:SF23">
    <property type="entry name" value="3-PHENYLPROPIONATE_CINNAMIC ACID DIOXYGENASE FERREDOXIN SUBUNIT"/>
    <property type="match status" value="1"/>
</dbReference>
<dbReference type="PANTHER" id="PTHR21496">
    <property type="entry name" value="FERREDOXIN-RELATED"/>
    <property type="match status" value="1"/>
</dbReference>
<dbReference type="RefSeq" id="WP_273737437.1">
    <property type="nucleotide sequence ID" value="NZ_JAQIVI010000074.1"/>
</dbReference>
<comment type="caution">
    <text evidence="7">The sequence shown here is derived from an EMBL/GenBank/DDBJ whole genome shotgun (WGS) entry which is preliminary data.</text>
</comment>
<evidence type="ECO:0000313" key="7">
    <source>
        <dbReference type="EMBL" id="MFC6764364.1"/>
    </source>
</evidence>
<reference evidence="7 8" key="1">
    <citation type="journal article" date="2019" name="Int. J. Syst. Evol. Microbiol.">
        <title>The Global Catalogue of Microorganisms (GCM) 10K type strain sequencing project: providing services to taxonomists for standard genome sequencing and annotation.</title>
        <authorList>
            <consortium name="The Broad Institute Genomics Platform"/>
            <consortium name="The Broad Institute Genome Sequencing Center for Infectious Disease"/>
            <person name="Wu L."/>
            <person name="Ma J."/>
        </authorList>
    </citation>
    <scope>NUCLEOTIDE SEQUENCE [LARGE SCALE GENOMIC DNA]</scope>
    <source>
        <strain evidence="7 8">LMG 29247</strain>
    </source>
</reference>
<feature type="domain" description="Rieske" evidence="6">
    <location>
        <begin position="10"/>
        <end position="103"/>
    </location>
</feature>
<evidence type="ECO:0000256" key="4">
    <source>
        <dbReference type="ARBA" id="ARBA00023014"/>
    </source>
</evidence>
<dbReference type="EMBL" id="JBHSWV010000074">
    <property type="protein sequence ID" value="MFC6764364.1"/>
    <property type="molecule type" value="Genomic_DNA"/>
</dbReference>
<name>A0ABD5SH60_9EURY</name>
<keyword evidence="1" id="KW-0001">2Fe-2S</keyword>
<keyword evidence="3" id="KW-0408">Iron</keyword>
<keyword evidence="4" id="KW-0411">Iron-sulfur</keyword>
<dbReference type="Proteomes" id="UP001596383">
    <property type="component" value="Unassembled WGS sequence"/>
</dbReference>
<dbReference type="AlphaFoldDB" id="A0ABD5SH60"/>
<evidence type="ECO:0000256" key="2">
    <source>
        <dbReference type="ARBA" id="ARBA00022723"/>
    </source>
</evidence>
<dbReference type="SUPFAM" id="SSF50022">
    <property type="entry name" value="ISP domain"/>
    <property type="match status" value="1"/>
</dbReference>
<evidence type="ECO:0000313" key="8">
    <source>
        <dbReference type="Proteomes" id="UP001596383"/>
    </source>
</evidence>
<proteinExistence type="predicted"/>
<keyword evidence="8" id="KW-1185">Reference proteome</keyword>
<evidence type="ECO:0000259" key="6">
    <source>
        <dbReference type="PROSITE" id="PS51296"/>
    </source>
</evidence>
<accession>A0ABD5SH60</accession>
<dbReference type="Pfam" id="PF00355">
    <property type="entry name" value="Rieske"/>
    <property type="match status" value="1"/>
</dbReference>
<evidence type="ECO:0000256" key="3">
    <source>
        <dbReference type="ARBA" id="ARBA00023004"/>
    </source>
</evidence>
<dbReference type="PROSITE" id="PS51296">
    <property type="entry name" value="RIESKE"/>
    <property type="match status" value="1"/>
</dbReference>
<feature type="region of interest" description="Disordered" evidence="5">
    <location>
        <begin position="1"/>
        <end position="24"/>
    </location>
</feature>
<keyword evidence="2" id="KW-0479">Metal-binding</keyword>